<organism evidence="2 3">
    <name type="scientific">Hirsutella minnesotensis 3608</name>
    <dbReference type="NCBI Taxonomy" id="1043627"/>
    <lineage>
        <taxon>Eukaryota</taxon>
        <taxon>Fungi</taxon>
        <taxon>Dikarya</taxon>
        <taxon>Ascomycota</taxon>
        <taxon>Pezizomycotina</taxon>
        <taxon>Sordariomycetes</taxon>
        <taxon>Hypocreomycetidae</taxon>
        <taxon>Hypocreales</taxon>
        <taxon>Ophiocordycipitaceae</taxon>
        <taxon>Hirsutella</taxon>
    </lineage>
</organism>
<evidence type="ECO:0000313" key="3">
    <source>
        <dbReference type="Proteomes" id="UP000054481"/>
    </source>
</evidence>
<dbReference type="Proteomes" id="UP000054481">
    <property type="component" value="Unassembled WGS sequence"/>
</dbReference>
<protein>
    <submittedName>
        <fullName evidence="2">Uncharacterized protein</fullName>
    </submittedName>
</protein>
<evidence type="ECO:0000256" key="1">
    <source>
        <dbReference type="SAM" id="MobiDB-lite"/>
    </source>
</evidence>
<dbReference type="EMBL" id="KQ030606">
    <property type="protein sequence ID" value="KJZ70792.1"/>
    <property type="molecule type" value="Genomic_DNA"/>
</dbReference>
<keyword evidence="3" id="KW-1185">Reference proteome</keyword>
<proteinExistence type="predicted"/>
<feature type="region of interest" description="Disordered" evidence="1">
    <location>
        <begin position="33"/>
        <end position="54"/>
    </location>
</feature>
<sequence>MTGVQKRMAHLKWAKGRLASYTIRVIARLAPSEKPIRPSNGPSEHTKCRRSSSSAPFCMVRYLGY</sequence>
<reference evidence="2 3" key="1">
    <citation type="journal article" date="2014" name="Genome Biol. Evol.">
        <title>Comparative genomics and transcriptomics analyses reveal divergent lifestyle features of nematode endoparasitic fungus Hirsutella minnesotensis.</title>
        <authorList>
            <person name="Lai Y."/>
            <person name="Liu K."/>
            <person name="Zhang X."/>
            <person name="Zhang X."/>
            <person name="Li K."/>
            <person name="Wang N."/>
            <person name="Shu C."/>
            <person name="Wu Y."/>
            <person name="Wang C."/>
            <person name="Bushley K.E."/>
            <person name="Xiang M."/>
            <person name="Liu X."/>
        </authorList>
    </citation>
    <scope>NUCLEOTIDE SEQUENCE [LARGE SCALE GENOMIC DNA]</scope>
    <source>
        <strain evidence="2 3">3608</strain>
    </source>
</reference>
<name>A0A0F7ZXI7_9HYPO</name>
<dbReference type="AlphaFoldDB" id="A0A0F7ZXI7"/>
<gene>
    <name evidence="2" type="ORF">HIM_09805</name>
</gene>
<accession>A0A0F7ZXI7</accession>
<evidence type="ECO:0000313" key="2">
    <source>
        <dbReference type="EMBL" id="KJZ70792.1"/>
    </source>
</evidence>